<dbReference type="OrthoDB" id="1099963at2"/>
<dbReference type="Pfam" id="PF16344">
    <property type="entry name" value="FecR_C"/>
    <property type="match status" value="1"/>
</dbReference>
<dbReference type="InterPro" id="IPR012373">
    <property type="entry name" value="Ferrdict_sens_TM"/>
</dbReference>
<comment type="caution">
    <text evidence="4">The sequence shown here is derived from an EMBL/GenBank/DDBJ whole genome shotgun (WGS) entry which is preliminary data.</text>
</comment>
<sequence length="386" mass="43693">MNANQEFEDLFTHLANGTITKPQLDRLISLIEQHDFDQELVHRLKLELEQPTLLQESALVDSIASRARANIMERTAVRTKTRRIPRSIIWWAASILVVSGLTVQYFKQVDTVVPAEERGAYVAVQDIAPGGNNAVLTLSNGKTFVLDSTEQQLVSQNGAIGYDGGKDLLALKDSVYQLTLATPRRGQYQALLPDGTRVWLNAESKINYPSRFDRDNRVVSVEGEAYFEVAKKQGSKFIVQLQGGSQVEVLGTHFNINAYSNFSDIKTTLLEGSVRVVSPDRAHVMLRPNEQAAQKRNGNAIRVNRVNVDDIVAWKNNKFNFDGLRFEEIMSQIERWYDIEVEYKNEIPKVEFYGEIGRQNTLLYVLKVFENSGIKLQLKGNKLLVY</sequence>
<evidence type="ECO:0000256" key="1">
    <source>
        <dbReference type="SAM" id="Phobius"/>
    </source>
</evidence>
<dbReference type="InterPro" id="IPR032508">
    <property type="entry name" value="FecR_C"/>
</dbReference>
<keyword evidence="1" id="KW-1133">Transmembrane helix</keyword>
<evidence type="ECO:0000313" key="5">
    <source>
        <dbReference type="Proteomes" id="UP000295292"/>
    </source>
</evidence>
<dbReference type="AlphaFoldDB" id="A0A4R6W1I5"/>
<name>A0A4R6W1I5_9SPHI</name>
<dbReference type="InterPro" id="IPR006860">
    <property type="entry name" value="FecR"/>
</dbReference>
<evidence type="ECO:0000313" key="4">
    <source>
        <dbReference type="EMBL" id="TDQ72237.1"/>
    </source>
</evidence>
<dbReference type="Gene3D" id="2.60.120.1440">
    <property type="match status" value="1"/>
</dbReference>
<feature type="transmembrane region" description="Helical" evidence="1">
    <location>
        <begin position="88"/>
        <end position="106"/>
    </location>
</feature>
<reference evidence="4 5" key="1">
    <citation type="submission" date="2019-03" db="EMBL/GenBank/DDBJ databases">
        <title>Genomic Encyclopedia of Archaeal and Bacterial Type Strains, Phase II (KMG-II): from individual species to whole genera.</title>
        <authorList>
            <person name="Goeker M."/>
        </authorList>
    </citation>
    <scope>NUCLEOTIDE SEQUENCE [LARGE SCALE GENOMIC DNA]</scope>
    <source>
        <strain evidence="4 5">DSM 28353</strain>
    </source>
</reference>
<proteinExistence type="predicted"/>
<dbReference type="GO" id="GO:0016989">
    <property type="term" value="F:sigma factor antagonist activity"/>
    <property type="evidence" value="ECO:0007669"/>
    <property type="project" value="TreeGrafter"/>
</dbReference>
<organism evidence="4 5">
    <name type="scientific">Sphingobacterium yanglingense</name>
    <dbReference type="NCBI Taxonomy" id="1437280"/>
    <lineage>
        <taxon>Bacteria</taxon>
        <taxon>Pseudomonadati</taxon>
        <taxon>Bacteroidota</taxon>
        <taxon>Sphingobacteriia</taxon>
        <taxon>Sphingobacteriales</taxon>
        <taxon>Sphingobacteriaceae</taxon>
        <taxon>Sphingobacterium</taxon>
    </lineage>
</organism>
<dbReference type="Gene3D" id="3.55.50.30">
    <property type="match status" value="1"/>
</dbReference>
<accession>A0A4R6W1I5</accession>
<keyword evidence="1" id="KW-0472">Membrane</keyword>
<protein>
    <submittedName>
        <fullName evidence="4">FecR family protein</fullName>
    </submittedName>
</protein>
<keyword evidence="1" id="KW-0812">Transmembrane</keyword>
<feature type="domain" description="Protein FecR C-terminal" evidence="3">
    <location>
        <begin position="318"/>
        <end position="384"/>
    </location>
</feature>
<evidence type="ECO:0000259" key="3">
    <source>
        <dbReference type="Pfam" id="PF16344"/>
    </source>
</evidence>
<gene>
    <name evidence="4" type="ORF">CLV99_4700</name>
</gene>
<feature type="domain" description="FecR protein" evidence="2">
    <location>
        <begin position="180"/>
        <end position="275"/>
    </location>
</feature>
<keyword evidence="5" id="KW-1185">Reference proteome</keyword>
<dbReference type="PANTHER" id="PTHR30273">
    <property type="entry name" value="PERIPLASMIC SIGNAL SENSOR AND SIGMA FACTOR ACTIVATOR FECR-RELATED"/>
    <property type="match status" value="1"/>
</dbReference>
<evidence type="ECO:0000259" key="2">
    <source>
        <dbReference type="Pfam" id="PF04773"/>
    </source>
</evidence>
<dbReference type="Pfam" id="PF04773">
    <property type="entry name" value="FecR"/>
    <property type="match status" value="1"/>
</dbReference>
<dbReference type="EMBL" id="SNYV01000020">
    <property type="protein sequence ID" value="TDQ72237.1"/>
    <property type="molecule type" value="Genomic_DNA"/>
</dbReference>
<dbReference type="Proteomes" id="UP000295292">
    <property type="component" value="Unassembled WGS sequence"/>
</dbReference>
<dbReference type="RefSeq" id="WP_133586825.1">
    <property type="nucleotide sequence ID" value="NZ_SNYV01000020.1"/>
</dbReference>
<dbReference type="PANTHER" id="PTHR30273:SF2">
    <property type="entry name" value="PROTEIN FECR"/>
    <property type="match status" value="1"/>
</dbReference>